<evidence type="ECO:0000313" key="2">
    <source>
        <dbReference type="Proteomes" id="UP000606490"/>
    </source>
</evidence>
<name>A0ABS1VD91_9PROT</name>
<dbReference type="InterPro" id="IPR009057">
    <property type="entry name" value="Homeodomain-like_sf"/>
</dbReference>
<keyword evidence="2" id="KW-1185">Reference proteome</keyword>
<proteinExistence type="predicted"/>
<gene>
    <name evidence="1" type="ORF">JMJ55_30770</name>
</gene>
<sequence length="63" mass="6913">MGQVQHGSATTTAAVRRAIQHSQESLRGLARRYGINPKTVAKWRKRAFVADLPTGPKRPTSTV</sequence>
<comment type="caution">
    <text evidence="1">The sequence shown here is derived from an EMBL/GenBank/DDBJ whole genome shotgun (WGS) entry which is preliminary data.</text>
</comment>
<dbReference type="SUPFAM" id="SSF46689">
    <property type="entry name" value="Homeodomain-like"/>
    <property type="match status" value="1"/>
</dbReference>
<dbReference type="EMBL" id="JAEUXJ010000163">
    <property type="protein sequence ID" value="MBL6459677.1"/>
    <property type="molecule type" value="Genomic_DNA"/>
</dbReference>
<evidence type="ECO:0000313" key="1">
    <source>
        <dbReference type="EMBL" id="MBL6459677.1"/>
    </source>
</evidence>
<feature type="non-terminal residue" evidence="1">
    <location>
        <position position="63"/>
    </location>
</feature>
<protein>
    <submittedName>
        <fullName evidence="1">IS481 family transposase</fullName>
    </submittedName>
</protein>
<accession>A0ABS1VD91</accession>
<dbReference type="Proteomes" id="UP000606490">
    <property type="component" value="Unassembled WGS sequence"/>
</dbReference>
<reference evidence="1 2" key="1">
    <citation type="submission" date="2021-01" db="EMBL/GenBank/DDBJ databases">
        <title>Belnapia mucosa sp. nov. and Belnapia arida sp. nov., isolated from the Tabernas Desert (Almeria, Spain).</title>
        <authorList>
            <person name="Molina-Menor E."/>
            <person name="Vidal-Verdu A."/>
            <person name="Calonge A."/>
            <person name="Satari L."/>
            <person name="Pereto Magraner J."/>
            <person name="Porcar Miralles M."/>
        </authorList>
    </citation>
    <scope>NUCLEOTIDE SEQUENCE [LARGE SCALE GENOMIC DNA]</scope>
    <source>
        <strain evidence="1 2">T6</strain>
    </source>
</reference>
<organism evidence="1 2">
    <name type="scientific">Belnapia mucosa</name>
    <dbReference type="NCBI Taxonomy" id="2804532"/>
    <lineage>
        <taxon>Bacteria</taxon>
        <taxon>Pseudomonadati</taxon>
        <taxon>Pseudomonadota</taxon>
        <taxon>Alphaproteobacteria</taxon>
        <taxon>Acetobacterales</taxon>
        <taxon>Roseomonadaceae</taxon>
        <taxon>Belnapia</taxon>
    </lineage>
</organism>